<evidence type="ECO:0000256" key="2">
    <source>
        <dbReference type="ARBA" id="ARBA00022692"/>
    </source>
</evidence>
<dbReference type="eggNOG" id="ENOG502ZSZT">
    <property type="taxonomic scope" value="Bacteria"/>
</dbReference>
<feature type="transmembrane region" description="Helical" evidence="5">
    <location>
        <begin position="73"/>
        <end position="92"/>
    </location>
</feature>
<proteinExistence type="predicted"/>
<dbReference type="HOGENOM" id="CLU_124808_0_0_10"/>
<keyword evidence="2 5" id="KW-0812">Transmembrane</keyword>
<comment type="subcellular location">
    <subcellularLocation>
        <location evidence="1">Membrane</location>
        <topology evidence="1">Multi-pass membrane protein</topology>
    </subcellularLocation>
</comment>
<feature type="transmembrane region" description="Helical" evidence="5">
    <location>
        <begin position="99"/>
        <end position="120"/>
    </location>
</feature>
<evidence type="ECO:0000256" key="3">
    <source>
        <dbReference type="ARBA" id="ARBA00022989"/>
    </source>
</evidence>
<dbReference type="RefSeq" id="WP_009137949.1">
    <property type="nucleotide sequence ID" value="NZ_JH594597.1"/>
</dbReference>
<name>H1DKM0_9BACT</name>
<dbReference type="InterPro" id="IPR032808">
    <property type="entry name" value="DoxX"/>
</dbReference>
<dbReference type="GeneID" id="98070332"/>
<feature type="transmembrane region" description="Helical" evidence="5">
    <location>
        <begin position="12"/>
        <end position="30"/>
    </location>
</feature>
<dbReference type="PATRIC" id="fig|742817.3.peg.2998"/>
<accession>H1DKM0</accession>
<organism evidence="6 7">
    <name type="scientific">Odoribacter laneus YIT 12061</name>
    <dbReference type="NCBI Taxonomy" id="742817"/>
    <lineage>
        <taxon>Bacteria</taxon>
        <taxon>Pseudomonadati</taxon>
        <taxon>Bacteroidota</taxon>
        <taxon>Bacteroidia</taxon>
        <taxon>Bacteroidales</taxon>
        <taxon>Odoribacteraceae</taxon>
        <taxon>Odoribacter</taxon>
    </lineage>
</organism>
<evidence type="ECO:0000313" key="6">
    <source>
        <dbReference type="EMBL" id="EHP45513.1"/>
    </source>
</evidence>
<gene>
    <name evidence="6" type="ORF">HMPREF9449_02806</name>
</gene>
<evidence type="ECO:0008006" key="8">
    <source>
        <dbReference type="Google" id="ProtNLM"/>
    </source>
</evidence>
<comment type="caution">
    <text evidence="6">The sequence shown here is derived from an EMBL/GenBank/DDBJ whole genome shotgun (WGS) entry which is preliminary data.</text>
</comment>
<protein>
    <recommendedName>
        <fullName evidence="8">DoxX subfamily</fullName>
    </recommendedName>
</protein>
<evidence type="ECO:0000256" key="5">
    <source>
        <dbReference type="SAM" id="Phobius"/>
    </source>
</evidence>
<dbReference type="Pfam" id="PF07681">
    <property type="entry name" value="DoxX"/>
    <property type="match status" value="1"/>
</dbReference>
<dbReference type="STRING" id="742817.HMPREF9449_02806"/>
<sequence length="164" mass="18578">MKQRRQILYTKAQLFFLVLLRVLIGWHFLYEGLSKIFNPKWTSYGYLMDAQGFLGNFFHALADNPTSLGVVDFLNPIGLTLVGLSLVLGIAARFGAIGGIFLLALYYLSHIPYIGAEYLFPSEGSYLWVDKNVIEICALCLLMTFPTSGIIGLDRLLNRYWKKN</sequence>
<keyword evidence="7" id="KW-1185">Reference proteome</keyword>
<reference evidence="6 7" key="1">
    <citation type="submission" date="2012-01" db="EMBL/GenBank/DDBJ databases">
        <title>The Genome Sequence of Odoribacter laneus YIT 12061.</title>
        <authorList>
            <consortium name="The Broad Institute Genome Sequencing Platform"/>
            <person name="Earl A."/>
            <person name="Ward D."/>
            <person name="Feldgarden M."/>
            <person name="Gevers D."/>
            <person name="Morotomi M."/>
            <person name="Young S.K."/>
            <person name="Zeng Q."/>
            <person name="Gargeya S."/>
            <person name="Fitzgerald M."/>
            <person name="Haas B."/>
            <person name="Abouelleil A."/>
            <person name="Alvarado L."/>
            <person name="Arachchi H.M."/>
            <person name="Berlin A."/>
            <person name="Chapman S.B."/>
            <person name="Gearin G."/>
            <person name="Goldberg J."/>
            <person name="Griggs A."/>
            <person name="Gujja S."/>
            <person name="Hansen M."/>
            <person name="Heiman D."/>
            <person name="Howarth C."/>
            <person name="Larimer J."/>
            <person name="Lui A."/>
            <person name="MacDonald P.J.P."/>
            <person name="McCowen C."/>
            <person name="Montmayeur A."/>
            <person name="Murphy C."/>
            <person name="Neiman D."/>
            <person name="Pearson M."/>
            <person name="Priest M."/>
            <person name="Roberts A."/>
            <person name="Saif S."/>
            <person name="Shea T."/>
            <person name="Sisk P."/>
            <person name="Stolte C."/>
            <person name="Sykes S."/>
            <person name="Wortman J."/>
            <person name="Nusbaum C."/>
            <person name="Birren B."/>
        </authorList>
    </citation>
    <scope>NUCLEOTIDE SEQUENCE [LARGE SCALE GENOMIC DNA]</scope>
    <source>
        <strain evidence="6 7">YIT 12061</strain>
    </source>
</reference>
<dbReference type="GO" id="GO:0016020">
    <property type="term" value="C:membrane"/>
    <property type="evidence" value="ECO:0007669"/>
    <property type="project" value="UniProtKB-SubCell"/>
</dbReference>
<evidence type="ECO:0000256" key="1">
    <source>
        <dbReference type="ARBA" id="ARBA00004141"/>
    </source>
</evidence>
<dbReference type="AlphaFoldDB" id="H1DKM0"/>
<dbReference type="EMBL" id="ADMC01000030">
    <property type="protein sequence ID" value="EHP45513.1"/>
    <property type="molecule type" value="Genomic_DNA"/>
</dbReference>
<dbReference type="Proteomes" id="UP000004892">
    <property type="component" value="Unassembled WGS sequence"/>
</dbReference>
<evidence type="ECO:0000256" key="4">
    <source>
        <dbReference type="ARBA" id="ARBA00023136"/>
    </source>
</evidence>
<keyword evidence="4 5" id="KW-0472">Membrane</keyword>
<keyword evidence="3 5" id="KW-1133">Transmembrane helix</keyword>
<evidence type="ECO:0000313" key="7">
    <source>
        <dbReference type="Proteomes" id="UP000004892"/>
    </source>
</evidence>
<feature type="transmembrane region" description="Helical" evidence="5">
    <location>
        <begin position="132"/>
        <end position="153"/>
    </location>
</feature>